<keyword evidence="11" id="KW-0539">Nucleus</keyword>
<evidence type="ECO:0000256" key="10">
    <source>
        <dbReference type="ARBA" id="ARBA00023163"/>
    </source>
</evidence>
<dbReference type="PANTHER" id="PTHR24404:SF114">
    <property type="entry name" value="KLUMPFUSS, ISOFORM B-RELATED"/>
    <property type="match status" value="1"/>
</dbReference>
<keyword evidence="10" id="KW-0804">Transcription</keyword>
<reference evidence="15" key="1">
    <citation type="submission" date="2020-05" db="UniProtKB">
        <authorList>
            <consortium name="EnsemblMetazoa"/>
        </authorList>
    </citation>
    <scope>IDENTIFICATION</scope>
    <source>
        <strain evidence="15">TTRI</strain>
    </source>
</reference>
<dbReference type="STRING" id="7395.A0A1A9UKP1"/>
<feature type="domain" description="C2H2-type" evidence="14">
    <location>
        <begin position="389"/>
        <end position="417"/>
    </location>
</feature>
<evidence type="ECO:0000256" key="7">
    <source>
        <dbReference type="ARBA" id="ARBA00022843"/>
    </source>
</evidence>
<evidence type="ECO:0000256" key="2">
    <source>
        <dbReference type="ARBA" id="ARBA00022499"/>
    </source>
</evidence>
<dbReference type="Proteomes" id="UP000078200">
    <property type="component" value="Unassembled WGS sequence"/>
</dbReference>
<dbReference type="FunFam" id="3.30.160.60:FF:000446">
    <property type="entry name" value="Zinc finger protein"/>
    <property type="match status" value="1"/>
</dbReference>
<feature type="domain" description="C2H2-type" evidence="14">
    <location>
        <begin position="358"/>
        <end position="385"/>
    </location>
</feature>
<organism evidence="15 16">
    <name type="scientific">Glossina austeni</name>
    <name type="common">Savannah tsetse fly</name>
    <dbReference type="NCBI Taxonomy" id="7395"/>
    <lineage>
        <taxon>Eukaryota</taxon>
        <taxon>Metazoa</taxon>
        <taxon>Ecdysozoa</taxon>
        <taxon>Arthropoda</taxon>
        <taxon>Hexapoda</taxon>
        <taxon>Insecta</taxon>
        <taxon>Pterygota</taxon>
        <taxon>Neoptera</taxon>
        <taxon>Endopterygota</taxon>
        <taxon>Diptera</taxon>
        <taxon>Brachycera</taxon>
        <taxon>Muscomorpha</taxon>
        <taxon>Hippoboscoidea</taxon>
        <taxon>Glossinidae</taxon>
        <taxon>Glossina</taxon>
    </lineage>
</organism>
<dbReference type="FunFam" id="3.30.160.60:FF:000325">
    <property type="entry name" value="ZFP90 zinc finger protein"/>
    <property type="match status" value="1"/>
</dbReference>
<dbReference type="AlphaFoldDB" id="A0A1A9UKP1"/>
<evidence type="ECO:0000256" key="5">
    <source>
        <dbReference type="ARBA" id="ARBA00022771"/>
    </source>
</evidence>
<evidence type="ECO:0000256" key="1">
    <source>
        <dbReference type="ARBA" id="ARBA00004123"/>
    </source>
</evidence>
<evidence type="ECO:0000256" key="4">
    <source>
        <dbReference type="ARBA" id="ARBA00022737"/>
    </source>
</evidence>
<feature type="region of interest" description="Disordered" evidence="13">
    <location>
        <begin position="1"/>
        <end position="102"/>
    </location>
</feature>
<dbReference type="SMART" id="SM00355">
    <property type="entry name" value="ZnF_C2H2"/>
    <property type="match status" value="11"/>
</dbReference>
<feature type="compositionally biased region" description="Polar residues" evidence="13">
    <location>
        <begin position="15"/>
        <end position="34"/>
    </location>
</feature>
<dbReference type="InterPro" id="IPR013087">
    <property type="entry name" value="Znf_C2H2_type"/>
</dbReference>
<dbReference type="InterPro" id="IPR036236">
    <property type="entry name" value="Znf_C2H2_sf"/>
</dbReference>
<evidence type="ECO:0000256" key="13">
    <source>
        <dbReference type="SAM" id="MobiDB-lite"/>
    </source>
</evidence>
<feature type="domain" description="C2H2-type" evidence="14">
    <location>
        <begin position="246"/>
        <end position="273"/>
    </location>
</feature>
<dbReference type="EnsemblMetazoa" id="GAUT007652-RA">
    <property type="protein sequence ID" value="GAUT007652-PA"/>
    <property type="gene ID" value="GAUT007652"/>
</dbReference>
<keyword evidence="4" id="KW-0677">Repeat</keyword>
<feature type="compositionally biased region" description="Low complexity" evidence="13">
    <location>
        <begin position="70"/>
        <end position="81"/>
    </location>
</feature>
<keyword evidence="8" id="KW-0805">Transcription regulation</keyword>
<keyword evidence="16" id="KW-1185">Reference proteome</keyword>
<dbReference type="SUPFAM" id="SSF57667">
    <property type="entry name" value="beta-beta-alpha zinc fingers"/>
    <property type="match status" value="6"/>
</dbReference>
<keyword evidence="5 12" id="KW-0863">Zinc-finger</keyword>
<dbReference type="GO" id="GO:0005634">
    <property type="term" value="C:nucleus"/>
    <property type="evidence" value="ECO:0007669"/>
    <property type="project" value="UniProtKB-SubCell"/>
</dbReference>
<dbReference type="PROSITE" id="PS50157">
    <property type="entry name" value="ZINC_FINGER_C2H2_2"/>
    <property type="match status" value="9"/>
</dbReference>
<evidence type="ECO:0000256" key="12">
    <source>
        <dbReference type="PROSITE-ProRule" id="PRU00042"/>
    </source>
</evidence>
<dbReference type="InterPro" id="IPR050589">
    <property type="entry name" value="Ikaros_C2H2-ZF"/>
</dbReference>
<feature type="domain" description="C2H2-type" evidence="14">
    <location>
        <begin position="330"/>
        <end position="357"/>
    </location>
</feature>
<evidence type="ECO:0000313" key="16">
    <source>
        <dbReference type="Proteomes" id="UP000078200"/>
    </source>
</evidence>
<dbReference type="PANTHER" id="PTHR24404">
    <property type="entry name" value="ZINC FINGER PROTEIN"/>
    <property type="match status" value="1"/>
</dbReference>
<name>A0A1A9UKP1_GLOAU</name>
<keyword evidence="3" id="KW-0479">Metal-binding</keyword>
<dbReference type="Pfam" id="PF00096">
    <property type="entry name" value="zf-C2H2"/>
    <property type="match status" value="5"/>
</dbReference>
<sequence length="559" mass="64593">MVRSRRSISKEDASSVLTDSGISLSSPSSNQTRFPSHHHLSEDEEEAILNKLFVTDEENTIQRTTDDPTVSKSSIGKVVGSDSEDNQLAAEEKRNGKDEKENKTEINATVAQNDCKPVVGAPAGKRSRKSYVCEVCNKEFGGNTDLKRHQLIHSDEKPFKCEQCGKCYRQAINLKNHITTAHARKKQYSCDQCPKTFALKERLKLHMRLHSGEKPYACSQCDKRFARGGQLHQHTVSHHQDAPKKFKCEKCSTRFSTSSNLKAHLERHEHGPEHYCNICNEHFVNEVLLKTHVAKTHYKLKQVECEVCKQTIEEEDLATHMKTHANIKSHVCEVCHSMFMQKSQYNVHMRMHTGERPYQCQVCCQTFAHSSVLKLHIRKHTGEKPFNCLLCKDDEVAFSQLAHLKTHMKKIHNQFKPYMCEGCHEFFKVKIELEAHQHRCDKCTSNLDEQDARYNEAQILSHIRFHMAILLKKISSNQKLQQLGFEKRLIDNVIMASLKLAKRKVHDDPTLTPIERMRLNVQELLNWIVPIKVMETFREEKLSVENILEKIVTMYMKQK</sequence>
<dbReference type="GO" id="GO:0000978">
    <property type="term" value="F:RNA polymerase II cis-regulatory region sequence-specific DNA binding"/>
    <property type="evidence" value="ECO:0007669"/>
    <property type="project" value="TreeGrafter"/>
</dbReference>
<dbReference type="GO" id="GO:0000122">
    <property type="term" value="P:negative regulation of transcription by RNA polymerase II"/>
    <property type="evidence" value="ECO:0007669"/>
    <property type="project" value="UniProtKB-ARBA"/>
</dbReference>
<dbReference type="GO" id="GO:0003700">
    <property type="term" value="F:DNA-binding transcription factor activity"/>
    <property type="evidence" value="ECO:0007669"/>
    <property type="project" value="TreeGrafter"/>
</dbReference>
<dbReference type="FunFam" id="3.30.160.60:FF:000624">
    <property type="entry name" value="zinc finger protein 697"/>
    <property type="match status" value="1"/>
</dbReference>
<keyword evidence="2" id="KW-1017">Isopeptide bond</keyword>
<dbReference type="Gene3D" id="3.30.160.60">
    <property type="entry name" value="Classic Zinc Finger"/>
    <property type="match status" value="9"/>
</dbReference>
<evidence type="ECO:0000256" key="3">
    <source>
        <dbReference type="ARBA" id="ARBA00022723"/>
    </source>
</evidence>
<feature type="compositionally biased region" description="Basic and acidic residues" evidence="13">
    <location>
        <begin position="90"/>
        <end position="102"/>
    </location>
</feature>
<protein>
    <recommendedName>
        <fullName evidence="14">C2H2-type domain-containing protein</fullName>
    </recommendedName>
</protein>
<feature type="domain" description="C2H2-type" evidence="14">
    <location>
        <begin position="274"/>
        <end position="302"/>
    </location>
</feature>
<dbReference type="GO" id="GO:0040029">
    <property type="term" value="P:epigenetic regulation of gene expression"/>
    <property type="evidence" value="ECO:0007669"/>
    <property type="project" value="UniProtKB-ARBA"/>
</dbReference>
<dbReference type="VEuPathDB" id="VectorBase:GAUT007652"/>
<proteinExistence type="predicted"/>
<dbReference type="FunFam" id="3.30.160.60:FF:001465">
    <property type="entry name" value="Zinc finger protein 560"/>
    <property type="match status" value="1"/>
</dbReference>
<keyword evidence="7" id="KW-0832">Ubl conjugation</keyword>
<accession>A0A1A9UKP1</accession>
<evidence type="ECO:0000256" key="11">
    <source>
        <dbReference type="ARBA" id="ARBA00023242"/>
    </source>
</evidence>
<dbReference type="GO" id="GO:0000785">
    <property type="term" value="C:chromatin"/>
    <property type="evidence" value="ECO:0007669"/>
    <property type="project" value="UniProtKB-ARBA"/>
</dbReference>
<feature type="domain" description="C2H2-type" evidence="14">
    <location>
        <begin position="131"/>
        <end position="158"/>
    </location>
</feature>
<evidence type="ECO:0000256" key="6">
    <source>
        <dbReference type="ARBA" id="ARBA00022833"/>
    </source>
</evidence>
<evidence type="ECO:0000259" key="14">
    <source>
        <dbReference type="PROSITE" id="PS50157"/>
    </source>
</evidence>
<keyword evidence="9" id="KW-0238">DNA-binding</keyword>
<feature type="domain" description="C2H2-type" evidence="14">
    <location>
        <begin position="159"/>
        <end position="187"/>
    </location>
</feature>
<evidence type="ECO:0000313" key="15">
    <source>
        <dbReference type="EnsemblMetazoa" id="GAUT007652-PA"/>
    </source>
</evidence>
<dbReference type="PROSITE" id="PS00028">
    <property type="entry name" value="ZINC_FINGER_C2H2_1"/>
    <property type="match status" value="8"/>
</dbReference>
<comment type="subcellular location">
    <subcellularLocation>
        <location evidence="1">Nucleus</location>
    </subcellularLocation>
</comment>
<evidence type="ECO:0000256" key="8">
    <source>
        <dbReference type="ARBA" id="ARBA00023015"/>
    </source>
</evidence>
<feature type="domain" description="C2H2-type" evidence="14">
    <location>
        <begin position="188"/>
        <end position="215"/>
    </location>
</feature>
<keyword evidence="6" id="KW-0862">Zinc</keyword>
<evidence type="ECO:0000256" key="9">
    <source>
        <dbReference type="ARBA" id="ARBA00023125"/>
    </source>
</evidence>
<dbReference type="FunFam" id="3.30.160.60:FF:000690">
    <property type="entry name" value="Zinc finger protein 354C"/>
    <property type="match status" value="1"/>
</dbReference>
<dbReference type="GO" id="GO:0008270">
    <property type="term" value="F:zinc ion binding"/>
    <property type="evidence" value="ECO:0007669"/>
    <property type="project" value="UniProtKB-KW"/>
</dbReference>
<dbReference type="GO" id="GO:0003682">
    <property type="term" value="F:chromatin binding"/>
    <property type="evidence" value="ECO:0007669"/>
    <property type="project" value="UniProtKB-ARBA"/>
</dbReference>
<feature type="domain" description="C2H2-type" evidence="14">
    <location>
        <begin position="216"/>
        <end position="243"/>
    </location>
</feature>